<keyword evidence="1" id="KW-0812">Transmembrane</keyword>
<accession>A0ABD7ESZ0</accession>
<dbReference type="EMBL" id="CP053881">
    <property type="protein sequence ID" value="QWL64246.1"/>
    <property type="molecule type" value="Genomic_DNA"/>
</dbReference>
<dbReference type="RefSeq" id="WP_215802034.1">
    <property type="nucleotide sequence ID" value="NZ_CP053881.1"/>
</dbReference>
<feature type="transmembrane region" description="Helical" evidence="1">
    <location>
        <begin position="45"/>
        <end position="63"/>
    </location>
</feature>
<reference evidence="2 3" key="1">
    <citation type="journal article" date="2021" name="Front. Microbiol.">
        <title>Prevalence and Genetic Analysis of Chromosomal mcr-3/7 in Aeromonas From U.S. Animal-Derived Samples.</title>
        <authorList>
            <person name="Wang Y."/>
            <person name="Hou N."/>
            <person name="Rasooly R."/>
            <person name="Gu Y."/>
            <person name="He X."/>
        </authorList>
    </citation>
    <scope>NUCLEOTIDE SEQUENCE [LARGE SCALE GENOMIC DNA]</scope>
    <source>
        <strain evidence="2 3">4608</strain>
    </source>
</reference>
<evidence type="ECO:0000313" key="3">
    <source>
        <dbReference type="Proteomes" id="UP000679312"/>
    </source>
</evidence>
<evidence type="ECO:0008006" key="4">
    <source>
        <dbReference type="Google" id="ProtNLM"/>
    </source>
</evidence>
<organism evidence="2 3">
    <name type="scientific">Aeromonas jandaei</name>
    <dbReference type="NCBI Taxonomy" id="650"/>
    <lineage>
        <taxon>Bacteria</taxon>
        <taxon>Pseudomonadati</taxon>
        <taxon>Pseudomonadota</taxon>
        <taxon>Gammaproteobacteria</taxon>
        <taxon>Aeromonadales</taxon>
        <taxon>Aeromonadaceae</taxon>
        <taxon>Aeromonas</taxon>
    </lineage>
</organism>
<protein>
    <recommendedName>
        <fullName evidence="4">DUF4760 domain-containing protein</fullName>
    </recommendedName>
</protein>
<keyword evidence="1" id="KW-1133">Transmembrane helix</keyword>
<feature type="transmembrane region" description="Helical" evidence="1">
    <location>
        <begin position="7"/>
        <end position="25"/>
    </location>
</feature>
<dbReference type="Proteomes" id="UP000679312">
    <property type="component" value="Chromosome"/>
</dbReference>
<keyword evidence="1" id="KW-0472">Membrane</keyword>
<proteinExistence type="predicted"/>
<evidence type="ECO:0000313" key="2">
    <source>
        <dbReference type="EMBL" id="QWL64246.1"/>
    </source>
</evidence>
<name>A0ABD7ESZ0_AERJA</name>
<gene>
    <name evidence="2" type="ORF">HQ399_19355</name>
</gene>
<sequence length="245" mass="28541">MIYRYTILALLLIGIVIGIYVFQFYVILGYKISNKPSDWVDFSDFVGGLLGPLLSFLSFVLLLHSLKQQNKANTILIEEAKNNRKNEKFRVFETHFFNLIDVQRASFNSFKISIDYVSSCTEFNHVDGVIHIEDYIQELRNQGADDDVITQWLDELDRSEKIYNTIRIFCNIVKVISERLTNDNGFSLNDRRQQYHSLISLTEFSQLRMVLIGIQFLDCPQAQWLQNNQEFVTVLKETGLDIGLY</sequence>
<dbReference type="AlphaFoldDB" id="A0ABD7ESZ0"/>
<evidence type="ECO:0000256" key="1">
    <source>
        <dbReference type="SAM" id="Phobius"/>
    </source>
</evidence>